<gene>
    <name evidence="9" type="ORF">Nepgr_005632</name>
</gene>
<dbReference type="AlphaFoldDB" id="A0AAD3XGM7"/>
<dbReference type="GO" id="GO:0005886">
    <property type="term" value="C:plasma membrane"/>
    <property type="evidence" value="ECO:0007669"/>
    <property type="project" value="UniProtKB-SubCell"/>
</dbReference>
<accession>A0AAD3XGM7</accession>
<protein>
    <submittedName>
        <fullName evidence="9">Uncharacterized protein</fullName>
    </submittedName>
</protein>
<feature type="region of interest" description="Disordered" evidence="8">
    <location>
        <begin position="79"/>
        <end position="110"/>
    </location>
</feature>
<keyword evidence="10" id="KW-1185">Reference proteome</keyword>
<keyword evidence="5" id="KW-1003">Cell membrane</keyword>
<proteinExistence type="inferred from homology"/>
<dbReference type="GO" id="GO:0009734">
    <property type="term" value="P:auxin-activated signaling pathway"/>
    <property type="evidence" value="ECO:0007669"/>
    <property type="project" value="UniProtKB-KW"/>
</dbReference>
<feature type="compositionally biased region" description="Acidic residues" evidence="8">
    <location>
        <begin position="94"/>
        <end position="106"/>
    </location>
</feature>
<dbReference type="PANTHER" id="PTHR33541:SF28">
    <property type="entry name" value="PROTEIN BIG GRAIN 1-LIKE A"/>
    <property type="match status" value="1"/>
</dbReference>
<organism evidence="9 10">
    <name type="scientific">Nepenthes gracilis</name>
    <name type="common">Slender pitcher plant</name>
    <dbReference type="NCBI Taxonomy" id="150966"/>
    <lineage>
        <taxon>Eukaryota</taxon>
        <taxon>Viridiplantae</taxon>
        <taxon>Streptophyta</taxon>
        <taxon>Embryophyta</taxon>
        <taxon>Tracheophyta</taxon>
        <taxon>Spermatophyta</taxon>
        <taxon>Magnoliopsida</taxon>
        <taxon>eudicotyledons</taxon>
        <taxon>Gunneridae</taxon>
        <taxon>Pentapetalae</taxon>
        <taxon>Caryophyllales</taxon>
        <taxon>Nepenthaceae</taxon>
        <taxon>Nepenthes</taxon>
    </lineage>
</organism>
<reference evidence="9" key="1">
    <citation type="submission" date="2023-05" db="EMBL/GenBank/DDBJ databases">
        <title>Nepenthes gracilis genome sequencing.</title>
        <authorList>
            <person name="Fukushima K."/>
        </authorList>
    </citation>
    <scope>NUCLEOTIDE SEQUENCE</scope>
    <source>
        <strain evidence="9">SING2019-196</strain>
    </source>
</reference>
<evidence type="ECO:0000256" key="4">
    <source>
        <dbReference type="ARBA" id="ARBA00022448"/>
    </source>
</evidence>
<evidence type="ECO:0000256" key="6">
    <source>
        <dbReference type="ARBA" id="ARBA00023136"/>
    </source>
</evidence>
<evidence type="ECO:0000256" key="1">
    <source>
        <dbReference type="ARBA" id="ARBA00002281"/>
    </source>
</evidence>
<evidence type="ECO:0000313" key="9">
    <source>
        <dbReference type="EMBL" id="GMH03793.1"/>
    </source>
</evidence>
<keyword evidence="6" id="KW-0472">Membrane</keyword>
<keyword evidence="4" id="KW-0813">Transport</keyword>
<evidence type="ECO:0000256" key="3">
    <source>
        <dbReference type="ARBA" id="ARBA00010067"/>
    </source>
</evidence>
<comment type="similarity">
    <text evidence="3">Belongs to the BIG GRAIN 1 (BG1) plant protein family.</text>
</comment>
<evidence type="ECO:0000256" key="7">
    <source>
        <dbReference type="ARBA" id="ARBA00023294"/>
    </source>
</evidence>
<evidence type="ECO:0000256" key="2">
    <source>
        <dbReference type="ARBA" id="ARBA00004236"/>
    </source>
</evidence>
<evidence type="ECO:0000256" key="5">
    <source>
        <dbReference type="ARBA" id="ARBA00022475"/>
    </source>
</evidence>
<name>A0AAD3XGM7_NEPGR</name>
<dbReference type="Proteomes" id="UP001279734">
    <property type="component" value="Unassembled WGS sequence"/>
</dbReference>
<sequence>MAFCSYKGSGEFCQSECVVGGSSNLALKSLHGNVEANSVEESMRSVNEESKFRTMDQNRRLREVTTDLRKTYQKRGVVVPDNVHNSGDGKFNNIDDEERDIGDGDGDGSTSCCSSDLFELDNALEIGVGRYTEELPVYETTRPHTNRAIANGLIV</sequence>
<comment type="function">
    <text evidence="1">Involved in auxin transport. Regulator of the auxin signaling pathway.</text>
</comment>
<dbReference type="EMBL" id="BSYO01000004">
    <property type="protein sequence ID" value="GMH03793.1"/>
    <property type="molecule type" value="Genomic_DNA"/>
</dbReference>
<comment type="caution">
    <text evidence="9">The sequence shown here is derived from an EMBL/GenBank/DDBJ whole genome shotgun (WGS) entry which is preliminary data.</text>
</comment>
<dbReference type="PANTHER" id="PTHR33541">
    <property type="entry name" value="PROTEIN BIG GRAIN 1-LIKE A-RELATED"/>
    <property type="match status" value="1"/>
</dbReference>
<dbReference type="InterPro" id="IPR039621">
    <property type="entry name" value="BG1-like"/>
</dbReference>
<evidence type="ECO:0000313" key="10">
    <source>
        <dbReference type="Proteomes" id="UP001279734"/>
    </source>
</evidence>
<comment type="subcellular location">
    <subcellularLocation>
        <location evidence="2">Cell membrane</location>
    </subcellularLocation>
</comment>
<keyword evidence="7" id="KW-0927">Auxin signaling pathway</keyword>
<evidence type="ECO:0000256" key="8">
    <source>
        <dbReference type="SAM" id="MobiDB-lite"/>
    </source>
</evidence>